<feature type="active site" evidence="6">
    <location>
        <position position="285"/>
    </location>
</feature>
<dbReference type="RefSeq" id="WP_091367259.1">
    <property type="nucleotide sequence ID" value="NZ_FMZF01000005.1"/>
</dbReference>
<dbReference type="PANTHER" id="PTHR10120">
    <property type="entry name" value="CAAX PRENYL PROTEASE 1"/>
    <property type="match status" value="1"/>
</dbReference>
<feature type="active site" description="Proton donor" evidence="6">
    <location>
        <position position="366"/>
    </location>
</feature>
<reference evidence="13" key="1">
    <citation type="submission" date="2016-10" db="EMBL/GenBank/DDBJ databases">
        <authorList>
            <person name="Varghese N."/>
            <person name="Submissions S."/>
        </authorList>
    </citation>
    <scope>NUCLEOTIDE SEQUENCE [LARGE SCALE GENOMIC DNA]</scope>
    <source>
        <strain evidence="13">DSM 45421</strain>
    </source>
</reference>
<sequence length="426" mass="44486">MDGSRRAGARAALLAAAVLGAAFVVVVAVRTPWTLLPTPPGGATPASTDAGLPAAVVVRAEALAAAIRPASVVGLLLGLASSALLGLSRLGSRLVTAAGRPVGGRWGWQVLLGTVALVVVGRLVTLPVAAYGEVVRHRYGLSTRSWPLWLRDVGVSTAIDAGLTAVVVLVLVALARRAPRTWWAWASAGAAGLVVAGSFLYPVVIEPAFNSFQPLPAGQLRTDLLELAEESGSPVQDVLVADASRRTTSLNAYVSGFGSTRRVVLYDTLLADVPDDEIESIVAHELGHVATDDVLTGTLLGALGAAAAVCLLGWLLTRAPLLRRAGADAPGDPRVVPLVLLLVLLGSLVATPVQNLVSRHVEARADLYALDLTGNAAAFIEMQRRLAETNVSDPSPPAPWQWWFGSHPTTAQRIALAEDWLRLGER</sequence>
<dbReference type="GO" id="GO:0071586">
    <property type="term" value="P:CAAX-box protein processing"/>
    <property type="evidence" value="ECO:0007669"/>
    <property type="project" value="InterPro"/>
</dbReference>
<keyword evidence="1 8" id="KW-0645">Protease</keyword>
<dbReference type="Proteomes" id="UP000199416">
    <property type="component" value="Unassembled WGS sequence"/>
</dbReference>
<dbReference type="InterPro" id="IPR027057">
    <property type="entry name" value="CAXX_Prtase_1"/>
</dbReference>
<dbReference type="Pfam" id="PF16491">
    <property type="entry name" value="Peptidase_M48_N"/>
    <property type="match status" value="1"/>
</dbReference>
<keyword evidence="2 7" id="KW-0479">Metal-binding</keyword>
<keyword evidence="9" id="KW-0812">Transmembrane</keyword>
<dbReference type="GO" id="GO:0046872">
    <property type="term" value="F:metal ion binding"/>
    <property type="evidence" value="ECO:0007669"/>
    <property type="project" value="UniProtKB-KW"/>
</dbReference>
<feature type="transmembrane region" description="Helical" evidence="9">
    <location>
        <begin position="153"/>
        <end position="175"/>
    </location>
</feature>
<accession>A0A1G6SAB5</accession>
<protein>
    <submittedName>
        <fullName evidence="12">STE24 endopeptidase</fullName>
    </submittedName>
</protein>
<dbReference type="InterPro" id="IPR032456">
    <property type="entry name" value="Peptidase_M48_N"/>
</dbReference>
<feature type="transmembrane region" description="Helical" evidence="9">
    <location>
        <begin position="108"/>
        <end position="133"/>
    </location>
</feature>
<gene>
    <name evidence="12" type="ORF">SAMN05660690_3521</name>
</gene>
<keyword evidence="9" id="KW-1133">Transmembrane helix</keyword>
<comment type="cofactor">
    <cofactor evidence="7 8">
        <name>Zn(2+)</name>
        <dbReference type="ChEBI" id="CHEBI:29105"/>
    </cofactor>
    <text evidence="7 8">Binds 1 zinc ion per subunit.</text>
</comment>
<evidence type="ECO:0000256" key="6">
    <source>
        <dbReference type="PIRSR" id="PIRSR627057-1"/>
    </source>
</evidence>
<dbReference type="GO" id="GO:0004222">
    <property type="term" value="F:metalloendopeptidase activity"/>
    <property type="evidence" value="ECO:0007669"/>
    <property type="project" value="InterPro"/>
</dbReference>
<keyword evidence="5 8" id="KW-0482">Metalloprotease</keyword>
<dbReference type="CDD" id="cd07343">
    <property type="entry name" value="M48A_Zmpste24p_like"/>
    <property type="match status" value="1"/>
</dbReference>
<keyword evidence="4 7" id="KW-0862">Zinc</keyword>
<evidence type="ECO:0000256" key="4">
    <source>
        <dbReference type="ARBA" id="ARBA00022833"/>
    </source>
</evidence>
<keyword evidence="13" id="KW-1185">Reference proteome</keyword>
<dbReference type="EMBL" id="FMZF01000005">
    <property type="protein sequence ID" value="SDD13862.1"/>
    <property type="molecule type" value="Genomic_DNA"/>
</dbReference>
<evidence type="ECO:0000256" key="5">
    <source>
        <dbReference type="ARBA" id="ARBA00023049"/>
    </source>
</evidence>
<dbReference type="Gene3D" id="3.30.2010.10">
    <property type="entry name" value="Metalloproteases ('zincins'), catalytic domain"/>
    <property type="match status" value="1"/>
</dbReference>
<evidence type="ECO:0000256" key="3">
    <source>
        <dbReference type="ARBA" id="ARBA00022801"/>
    </source>
</evidence>
<feature type="binding site" evidence="7">
    <location>
        <position position="362"/>
    </location>
    <ligand>
        <name>Zn(2+)</name>
        <dbReference type="ChEBI" id="CHEBI:29105"/>
        <note>catalytic</note>
    </ligand>
</feature>
<evidence type="ECO:0000259" key="11">
    <source>
        <dbReference type="Pfam" id="PF16491"/>
    </source>
</evidence>
<feature type="transmembrane region" description="Helical" evidence="9">
    <location>
        <begin position="294"/>
        <end position="315"/>
    </location>
</feature>
<dbReference type="OrthoDB" id="9781930at2"/>
<keyword evidence="9" id="KW-0472">Membrane</keyword>
<evidence type="ECO:0000256" key="9">
    <source>
        <dbReference type="SAM" id="Phobius"/>
    </source>
</evidence>
<name>A0A1G6SAB5_9ACTN</name>
<comment type="similarity">
    <text evidence="8">Belongs to the peptidase M48 family.</text>
</comment>
<feature type="transmembrane region" description="Helical" evidence="9">
    <location>
        <begin position="66"/>
        <end position="87"/>
    </location>
</feature>
<proteinExistence type="inferred from homology"/>
<organism evidence="12 13">
    <name type="scientific">Geodermatophilus telluris</name>
    <dbReference type="NCBI Taxonomy" id="1190417"/>
    <lineage>
        <taxon>Bacteria</taxon>
        <taxon>Bacillati</taxon>
        <taxon>Actinomycetota</taxon>
        <taxon>Actinomycetes</taxon>
        <taxon>Geodermatophilales</taxon>
        <taxon>Geodermatophilaceae</taxon>
        <taxon>Geodermatophilus</taxon>
    </lineage>
</organism>
<feature type="domain" description="CAAX prenyl protease 1 N-terminal" evidence="11">
    <location>
        <begin position="106"/>
        <end position="210"/>
    </location>
</feature>
<evidence type="ECO:0000256" key="1">
    <source>
        <dbReference type="ARBA" id="ARBA00022670"/>
    </source>
</evidence>
<evidence type="ECO:0000256" key="2">
    <source>
        <dbReference type="ARBA" id="ARBA00022723"/>
    </source>
</evidence>
<evidence type="ECO:0000313" key="12">
    <source>
        <dbReference type="EMBL" id="SDD13862.1"/>
    </source>
</evidence>
<dbReference type="InterPro" id="IPR001915">
    <property type="entry name" value="Peptidase_M48"/>
</dbReference>
<evidence type="ECO:0000259" key="10">
    <source>
        <dbReference type="Pfam" id="PF01435"/>
    </source>
</evidence>
<dbReference type="AlphaFoldDB" id="A0A1G6SAB5"/>
<evidence type="ECO:0000256" key="8">
    <source>
        <dbReference type="RuleBase" id="RU003983"/>
    </source>
</evidence>
<evidence type="ECO:0000256" key="7">
    <source>
        <dbReference type="PIRSR" id="PIRSR627057-2"/>
    </source>
</evidence>
<keyword evidence="3 8" id="KW-0378">Hydrolase</keyword>
<evidence type="ECO:0000313" key="13">
    <source>
        <dbReference type="Proteomes" id="UP000199416"/>
    </source>
</evidence>
<feature type="transmembrane region" description="Helical" evidence="9">
    <location>
        <begin position="182"/>
        <end position="204"/>
    </location>
</feature>
<feature type="binding site" evidence="7">
    <location>
        <position position="288"/>
    </location>
    <ligand>
        <name>Zn(2+)</name>
        <dbReference type="ChEBI" id="CHEBI:29105"/>
        <note>catalytic</note>
    </ligand>
</feature>
<dbReference type="STRING" id="1190417.SAMN05660690_3521"/>
<feature type="domain" description="Peptidase M48" evidence="10">
    <location>
        <begin position="215"/>
        <end position="420"/>
    </location>
</feature>
<feature type="binding site" evidence="7">
    <location>
        <position position="284"/>
    </location>
    <ligand>
        <name>Zn(2+)</name>
        <dbReference type="ChEBI" id="CHEBI:29105"/>
        <note>catalytic</note>
    </ligand>
</feature>
<dbReference type="Pfam" id="PF01435">
    <property type="entry name" value="Peptidase_M48"/>
    <property type="match status" value="1"/>
</dbReference>
<feature type="transmembrane region" description="Helical" evidence="9">
    <location>
        <begin position="335"/>
        <end position="353"/>
    </location>
</feature>